<proteinExistence type="predicted"/>
<dbReference type="EMBL" id="UGQU01000001">
    <property type="protein sequence ID" value="STZ55526.1"/>
    <property type="molecule type" value="Genomic_DNA"/>
</dbReference>
<name>A0A378T7M5_MORLA</name>
<gene>
    <name evidence="2" type="ORF">NCTC10359_00118</name>
</gene>
<evidence type="ECO:0000313" key="3">
    <source>
        <dbReference type="Proteomes" id="UP000254437"/>
    </source>
</evidence>
<keyword evidence="1" id="KW-1133">Transmembrane helix</keyword>
<feature type="transmembrane region" description="Helical" evidence="1">
    <location>
        <begin position="69"/>
        <end position="90"/>
    </location>
</feature>
<dbReference type="AlphaFoldDB" id="A0A378T7M5"/>
<sequence>MQILGIFIFMSYHSGKIGEITNIIFVVLFSKLNLIIQLFSFNFNSVLSVIYFMICGVFYLNIDKINKFVKIVFCVMIAFLDFYVLVLSNWT</sequence>
<protein>
    <submittedName>
        <fullName evidence="2">Uncharacterized protein</fullName>
    </submittedName>
</protein>
<evidence type="ECO:0000313" key="2">
    <source>
        <dbReference type="EMBL" id="STZ55526.1"/>
    </source>
</evidence>
<feature type="transmembrane region" description="Helical" evidence="1">
    <location>
        <begin position="45"/>
        <end position="62"/>
    </location>
</feature>
<reference evidence="2 3" key="1">
    <citation type="submission" date="2018-06" db="EMBL/GenBank/DDBJ databases">
        <authorList>
            <consortium name="Pathogen Informatics"/>
            <person name="Doyle S."/>
        </authorList>
    </citation>
    <scope>NUCLEOTIDE SEQUENCE [LARGE SCALE GENOMIC DNA]</scope>
    <source>
        <strain evidence="2 3">NCTC10359</strain>
    </source>
</reference>
<accession>A0A378T7M5</accession>
<keyword evidence="1" id="KW-0472">Membrane</keyword>
<organism evidence="2 3">
    <name type="scientific">Moraxella lacunata</name>
    <dbReference type="NCBI Taxonomy" id="477"/>
    <lineage>
        <taxon>Bacteria</taxon>
        <taxon>Pseudomonadati</taxon>
        <taxon>Pseudomonadota</taxon>
        <taxon>Gammaproteobacteria</taxon>
        <taxon>Moraxellales</taxon>
        <taxon>Moraxellaceae</taxon>
        <taxon>Moraxella</taxon>
    </lineage>
</organism>
<evidence type="ECO:0000256" key="1">
    <source>
        <dbReference type="SAM" id="Phobius"/>
    </source>
</evidence>
<keyword evidence="1" id="KW-0812">Transmembrane</keyword>
<dbReference type="Proteomes" id="UP000254437">
    <property type="component" value="Unassembled WGS sequence"/>
</dbReference>